<organism evidence="1 2">
    <name type="scientific">Capsicum annuum</name>
    <name type="common">Capsicum pepper</name>
    <dbReference type="NCBI Taxonomy" id="4072"/>
    <lineage>
        <taxon>Eukaryota</taxon>
        <taxon>Viridiplantae</taxon>
        <taxon>Streptophyta</taxon>
        <taxon>Embryophyta</taxon>
        <taxon>Tracheophyta</taxon>
        <taxon>Spermatophyta</taxon>
        <taxon>Magnoliopsida</taxon>
        <taxon>eudicotyledons</taxon>
        <taxon>Gunneridae</taxon>
        <taxon>Pentapetalae</taxon>
        <taxon>asterids</taxon>
        <taxon>lamiids</taxon>
        <taxon>Solanales</taxon>
        <taxon>Solanaceae</taxon>
        <taxon>Solanoideae</taxon>
        <taxon>Capsiceae</taxon>
        <taxon>Capsicum</taxon>
    </lineage>
</organism>
<comment type="caution">
    <text evidence="1">The sequence shown here is derived from an EMBL/GenBank/DDBJ whole genome shotgun (WGS) entry which is preliminary data.</text>
</comment>
<dbReference type="AlphaFoldDB" id="A0A2G2Y6J2"/>
<accession>A0A2G2Y6J2</accession>
<reference evidence="1 2" key="2">
    <citation type="journal article" date="2017" name="Genome Biol.">
        <title>New reference genome sequences of hot pepper reveal the massive evolution of plant disease-resistance genes by retroduplication.</title>
        <authorList>
            <person name="Kim S."/>
            <person name="Park J."/>
            <person name="Yeom S.I."/>
            <person name="Kim Y.M."/>
            <person name="Seo E."/>
            <person name="Kim K.T."/>
            <person name="Kim M.S."/>
            <person name="Lee J.M."/>
            <person name="Cheong K."/>
            <person name="Shin H.S."/>
            <person name="Kim S.B."/>
            <person name="Han K."/>
            <person name="Lee J."/>
            <person name="Park M."/>
            <person name="Lee H.A."/>
            <person name="Lee H.Y."/>
            <person name="Lee Y."/>
            <person name="Oh S."/>
            <person name="Lee J.H."/>
            <person name="Choi E."/>
            <person name="Choi E."/>
            <person name="Lee S.E."/>
            <person name="Jeon J."/>
            <person name="Kim H."/>
            <person name="Choi G."/>
            <person name="Song H."/>
            <person name="Lee J."/>
            <person name="Lee S.C."/>
            <person name="Kwon J.K."/>
            <person name="Lee H.Y."/>
            <person name="Koo N."/>
            <person name="Hong Y."/>
            <person name="Kim R.W."/>
            <person name="Kang W.H."/>
            <person name="Huh J.H."/>
            <person name="Kang B.C."/>
            <person name="Yang T.J."/>
            <person name="Lee Y.H."/>
            <person name="Bennetzen J.L."/>
            <person name="Choi D."/>
        </authorList>
    </citation>
    <scope>NUCLEOTIDE SEQUENCE [LARGE SCALE GENOMIC DNA]</scope>
    <source>
        <strain evidence="2">cv. CM334</strain>
    </source>
</reference>
<gene>
    <name evidence="1" type="ORF">T459_29734</name>
</gene>
<sequence length="407" mass="46038">MLEEYCNSYETVRAAKSAASRMKRQVSELKEALLKTSLEIIQIEWMHDINANILPKRRLISHKYLSSDARFLPVLLISRRQLLENFQSSIAKISKALEGLQTCDRTSVTAGGQLERAMSWACGGASSTSGGNTSVRNPGIPQEFHDHLMRRQQLLCEVQEKASYVMNLWISILKFELSRDGFFQTSEEFYPSRSIADGRTWQQAYLNALTNLDISYHSFTRMSQIVCKKSDSDEKFAAKKIIQLEPPHIEFFPSKLCWRNLNLYVGLQTKGYSKVMDIKSTYKVTQPVVSKPDAEKIDEHSDTDSGGEMVDGILTSGIEFTFEILSQQELICSAFTDDDAEDEFEREKQDALNEKVPVMRIGSWEWVSAMLVHCGGGQNGTQSFTVMAPRRDVCPGPSFPFFSGLEQ</sequence>
<evidence type="ECO:0000313" key="1">
    <source>
        <dbReference type="EMBL" id="PHT65309.1"/>
    </source>
</evidence>
<dbReference type="STRING" id="4072.A0A2G2Y6J2"/>
<reference evidence="1 2" key="1">
    <citation type="journal article" date="2014" name="Nat. Genet.">
        <title>Genome sequence of the hot pepper provides insights into the evolution of pungency in Capsicum species.</title>
        <authorList>
            <person name="Kim S."/>
            <person name="Park M."/>
            <person name="Yeom S.I."/>
            <person name="Kim Y.M."/>
            <person name="Lee J.M."/>
            <person name="Lee H.A."/>
            <person name="Seo E."/>
            <person name="Choi J."/>
            <person name="Cheong K."/>
            <person name="Kim K.T."/>
            <person name="Jung K."/>
            <person name="Lee G.W."/>
            <person name="Oh S.K."/>
            <person name="Bae C."/>
            <person name="Kim S.B."/>
            <person name="Lee H.Y."/>
            <person name="Kim S.Y."/>
            <person name="Kim M.S."/>
            <person name="Kang B.C."/>
            <person name="Jo Y.D."/>
            <person name="Yang H.B."/>
            <person name="Jeong H.J."/>
            <person name="Kang W.H."/>
            <person name="Kwon J.K."/>
            <person name="Shin C."/>
            <person name="Lim J.Y."/>
            <person name="Park J.H."/>
            <person name="Huh J.H."/>
            <person name="Kim J.S."/>
            <person name="Kim B.D."/>
            <person name="Cohen O."/>
            <person name="Paran I."/>
            <person name="Suh M.C."/>
            <person name="Lee S.B."/>
            <person name="Kim Y.K."/>
            <person name="Shin Y."/>
            <person name="Noh S.J."/>
            <person name="Park J."/>
            <person name="Seo Y.S."/>
            <person name="Kwon S.Y."/>
            <person name="Kim H.A."/>
            <person name="Park J.M."/>
            <person name="Kim H.J."/>
            <person name="Choi S.B."/>
            <person name="Bosland P.W."/>
            <person name="Reeves G."/>
            <person name="Jo S.H."/>
            <person name="Lee B.W."/>
            <person name="Cho H.T."/>
            <person name="Choi H.S."/>
            <person name="Lee M.S."/>
            <person name="Yu Y."/>
            <person name="Do Choi Y."/>
            <person name="Park B.S."/>
            <person name="van Deynze A."/>
            <person name="Ashrafi H."/>
            <person name="Hill T."/>
            <person name="Kim W.T."/>
            <person name="Pai H.S."/>
            <person name="Ahn H.K."/>
            <person name="Yeam I."/>
            <person name="Giovannoni J.J."/>
            <person name="Rose J.K."/>
            <person name="Sorensen I."/>
            <person name="Lee S.J."/>
            <person name="Kim R.W."/>
            <person name="Choi I.Y."/>
            <person name="Choi B.S."/>
            <person name="Lim J.S."/>
            <person name="Lee Y.H."/>
            <person name="Choi D."/>
        </authorList>
    </citation>
    <scope>NUCLEOTIDE SEQUENCE [LARGE SCALE GENOMIC DNA]</scope>
    <source>
        <strain evidence="2">cv. CM334</strain>
    </source>
</reference>
<protein>
    <submittedName>
        <fullName evidence="1">Uncharacterized protein</fullName>
    </submittedName>
</protein>
<keyword evidence="2" id="KW-1185">Reference proteome</keyword>
<evidence type="ECO:0000313" key="2">
    <source>
        <dbReference type="Proteomes" id="UP000222542"/>
    </source>
</evidence>
<dbReference type="EMBL" id="AYRZ02000012">
    <property type="protein sequence ID" value="PHT65309.1"/>
    <property type="molecule type" value="Genomic_DNA"/>
</dbReference>
<dbReference type="Proteomes" id="UP000222542">
    <property type="component" value="Unassembled WGS sequence"/>
</dbReference>
<name>A0A2G2Y6J2_CAPAN</name>
<proteinExistence type="predicted"/>
<dbReference type="Gramene" id="PHT65309">
    <property type="protein sequence ID" value="PHT65309"/>
    <property type="gene ID" value="T459_29734"/>
</dbReference>